<evidence type="ECO:0000313" key="2">
    <source>
        <dbReference type="EMBL" id="AKU92377.1"/>
    </source>
</evidence>
<protein>
    <submittedName>
        <fullName evidence="2">Uncharacterized protein</fullName>
    </submittedName>
</protein>
<evidence type="ECO:0000313" key="3">
    <source>
        <dbReference type="Proteomes" id="UP000055590"/>
    </source>
</evidence>
<name>A0A0K1PFU4_9BACT</name>
<feature type="transmembrane region" description="Helical" evidence="1">
    <location>
        <begin position="125"/>
        <end position="148"/>
    </location>
</feature>
<evidence type="ECO:0000256" key="1">
    <source>
        <dbReference type="SAM" id="Phobius"/>
    </source>
</evidence>
<sequence>MWGFIATVVLTTLMSGSQGAGITRMNLPYMLGTLFTPNRDKAKLVGFVLHMLNGWVFAFFYALGFLMTGGATWWKGAIFGAVHAAFVLTVGMSLVPAIHPRMASEQQGPTITRRLEPPGFLGLHYGYQTPVTVLIAHVVFGIILGAFLP</sequence>
<keyword evidence="3" id="KW-1185">Reference proteome</keyword>
<reference evidence="2 3" key="1">
    <citation type="submission" date="2015-08" db="EMBL/GenBank/DDBJ databases">
        <authorList>
            <person name="Babu N.S."/>
            <person name="Beckwith C.J."/>
            <person name="Beseler K.G."/>
            <person name="Brison A."/>
            <person name="Carone J.V."/>
            <person name="Caskin T.P."/>
            <person name="Diamond M."/>
            <person name="Durham M.E."/>
            <person name="Foxe J.M."/>
            <person name="Go M."/>
            <person name="Henderson B.A."/>
            <person name="Jones I.B."/>
            <person name="McGettigan J.A."/>
            <person name="Micheletti S.J."/>
            <person name="Nasrallah M.E."/>
            <person name="Ortiz D."/>
            <person name="Piller C.R."/>
            <person name="Privatt S.R."/>
            <person name="Schneider S.L."/>
            <person name="Sharp S."/>
            <person name="Smith T.C."/>
            <person name="Stanton J.D."/>
            <person name="Ullery H.E."/>
            <person name="Wilson R.J."/>
            <person name="Serrano M.G."/>
            <person name="Buck G."/>
            <person name="Lee V."/>
            <person name="Wang Y."/>
            <person name="Carvalho R."/>
            <person name="Voegtly L."/>
            <person name="Shi R."/>
            <person name="Duckworth R."/>
            <person name="Johnson A."/>
            <person name="Loviza R."/>
            <person name="Walstead R."/>
            <person name="Shah Z."/>
            <person name="Kiflezghi M."/>
            <person name="Wade K."/>
            <person name="Ball S.L."/>
            <person name="Bradley K.W."/>
            <person name="Asai D.J."/>
            <person name="Bowman C.A."/>
            <person name="Russell D.A."/>
            <person name="Pope W.H."/>
            <person name="Jacobs-Sera D."/>
            <person name="Hendrix R.W."/>
            <person name="Hatfull G.F."/>
        </authorList>
    </citation>
    <scope>NUCLEOTIDE SEQUENCE [LARGE SCALE GENOMIC DNA]</scope>
    <source>
        <strain evidence="2 3">DSM 27710</strain>
    </source>
</reference>
<dbReference type="EMBL" id="CP012332">
    <property type="protein sequence ID" value="AKU92377.1"/>
    <property type="molecule type" value="Genomic_DNA"/>
</dbReference>
<keyword evidence="1" id="KW-0812">Transmembrane</keyword>
<dbReference type="PATRIC" id="fig|1391653.3.peg.2877"/>
<dbReference type="KEGG" id="vin:AKJ08_2764"/>
<gene>
    <name evidence="2" type="ORF">AKJ08_2764</name>
</gene>
<organism evidence="2 3">
    <name type="scientific">Vulgatibacter incomptus</name>
    <dbReference type="NCBI Taxonomy" id="1391653"/>
    <lineage>
        <taxon>Bacteria</taxon>
        <taxon>Pseudomonadati</taxon>
        <taxon>Myxococcota</taxon>
        <taxon>Myxococcia</taxon>
        <taxon>Myxococcales</taxon>
        <taxon>Cystobacterineae</taxon>
        <taxon>Vulgatibacteraceae</taxon>
        <taxon>Vulgatibacter</taxon>
    </lineage>
</organism>
<proteinExistence type="predicted"/>
<feature type="transmembrane region" description="Helical" evidence="1">
    <location>
        <begin position="78"/>
        <end position="98"/>
    </location>
</feature>
<feature type="transmembrane region" description="Helical" evidence="1">
    <location>
        <begin position="43"/>
        <end position="66"/>
    </location>
</feature>
<dbReference type="AlphaFoldDB" id="A0A0K1PFU4"/>
<dbReference type="Proteomes" id="UP000055590">
    <property type="component" value="Chromosome"/>
</dbReference>
<keyword evidence="1" id="KW-0472">Membrane</keyword>
<accession>A0A0K1PFU4</accession>
<keyword evidence="1" id="KW-1133">Transmembrane helix</keyword>